<keyword evidence="2" id="KW-0812">Transmembrane</keyword>
<gene>
    <name evidence="4" type="ORF">SAMN04487819_105231</name>
</gene>
<dbReference type="Pfam" id="PF13560">
    <property type="entry name" value="HTH_31"/>
    <property type="match status" value="1"/>
</dbReference>
<evidence type="ECO:0000256" key="1">
    <source>
        <dbReference type="SAM" id="MobiDB-lite"/>
    </source>
</evidence>
<feature type="region of interest" description="Disordered" evidence="1">
    <location>
        <begin position="95"/>
        <end position="130"/>
    </location>
</feature>
<dbReference type="Gene3D" id="1.10.260.40">
    <property type="entry name" value="lambda repressor-like DNA-binding domains"/>
    <property type="match status" value="1"/>
</dbReference>
<dbReference type="SMART" id="SM00530">
    <property type="entry name" value="HTH_XRE"/>
    <property type="match status" value="1"/>
</dbReference>
<dbReference type="RefSeq" id="WP_092926095.1">
    <property type="nucleotide sequence ID" value="NZ_FOMZ01000005.1"/>
</dbReference>
<keyword evidence="2" id="KW-0472">Membrane</keyword>
<sequence length="161" mass="17710">MSRQGDRSAETVGTDELVAQLRRLRARSGLTLAALGERTNYSKSSWGRYLSGRSLPPYQAVLAFCRAVETDHERVLALWEAAHRERARWTVSRQHRQVVESGSDRGTDEGEVLVPEPVNQPSPSPPTTSRDHVPIGLVLGCMLCGLGVGCLFGVWASRARD</sequence>
<feature type="domain" description="HTH cro/C1-type" evidence="3">
    <location>
        <begin position="21"/>
        <end position="75"/>
    </location>
</feature>
<keyword evidence="2" id="KW-1133">Transmembrane helix</keyword>
<evidence type="ECO:0000313" key="5">
    <source>
        <dbReference type="Proteomes" id="UP000198716"/>
    </source>
</evidence>
<dbReference type="AlphaFoldDB" id="A0A1I1WFV6"/>
<dbReference type="InterPro" id="IPR001387">
    <property type="entry name" value="Cro/C1-type_HTH"/>
</dbReference>
<evidence type="ECO:0000259" key="3">
    <source>
        <dbReference type="PROSITE" id="PS50943"/>
    </source>
</evidence>
<dbReference type="InterPro" id="IPR010982">
    <property type="entry name" value="Lambda_DNA-bd_dom_sf"/>
</dbReference>
<dbReference type="PROSITE" id="PS50943">
    <property type="entry name" value="HTH_CROC1"/>
    <property type="match status" value="1"/>
</dbReference>
<dbReference type="EMBL" id="FOMZ01000005">
    <property type="protein sequence ID" value="SFD94027.1"/>
    <property type="molecule type" value="Genomic_DNA"/>
</dbReference>
<feature type="transmembrane region" description="Helical" evidence="2">
    <location>
        <begin position="133"/>
        <end position="156"/>
    </location>
</feature>
<reference evidence="5" key="1">
    <citation type="submission" date="2016-10" db="EMBL/GenBank/DDBJ databases">
        <authorList>
            <person name="Varghese N."/>
            <person name="Submissions S."/>
        </authorList>
    </citation>
    <scope>NUCLEOTIDE SEQUENCE [LARGE SCALE GENOMIC DNA]</scope>
    <source>
        <strain evidence="5">DSM 45004</strain>
    </source>
</reference>
<dbReference type="CDD" id="cd00093">
    <property type="entry name" value="HTH_XRE"/>
    <property type="match status" value="1"/>
</dbReference>
<keyword evidence="5" id="KW-1185">Reference proteome</keyword>
<evidence type="ECO:0000313" key="4">
    <source>
        <dbReference type="EMBL" id="SFD94027.1"/>
    </source>
</evidence>
<name>A0A1I1WFV6_9ACTN</name>
<accession>A0A1I1WFV6</accession>
<dbReference type="Proteomes" id="UP000198716">
    <property type="component" value="Unassembled WGS sequence"/>
</dbReference>
<dbReference type="GO" id="GO:0003677">
    <property type="term" value="F:DNA binding"/>
    <property type="evidence" value="ECO:0007669"/>
    <property type="project" value="InterPro"/>
</dbReference>
<organism evidence="4 5">
    <name type="scientific">Actinopolyspora alba</name>
    <dbReference type="NCBI Taxonomy" id="673379"/>
    <lineage>
        <taxon>Bacteria</taxon>
        <taxon>Bacillati</taxon>
        <taxon>Actinomycetota</taxon>
        <taxon>Actinomycetes</taxon>
        <taxon>Actinopolysporales</taxon>
        <taxon>Actinopolysporaceae</taxon>
        <taxon>Actinopolyspora</taxon>
        <taxon>Actinopolyspora alba group</taxon>
    </lineage>
</organism>
<protein>
    <submittedName>
        <fullName evidence="4">Helix-turn-helix domain-containing protein</fullName>
    </submittedName>
</protein>
<dbReference type="SUPFAM" id="SSF47413">
    <property type="entry name" value="lambda repressor-like DNA-binding domains"/>
    <property type="match status" value="1"/>
</dbReference>
<evidence type="ECO:0000256" key="2">
    <source>
        <dbReference type="SAM" id="Phobius"/>
    </source>
</evidence>
<proteinExistence type="predicted"/>